<comment type="caution">
    <text evidence="3">The sequence shown here is derived from an EMBL/GenBank/DDBJ whole genome shotgun (WGS) entry which is preliminary data.</text>
</comment>
<dbReference type="AlphaFoldDB" id="A0A9Q0FWX2"/>
<dbReference type="Proteomes" id="UP001141552">
    <property type="component" value="Unassembled WGS sequence"/>
</dbReference>
<protein>
    <recommendedName>
        <fullName evidence="2">DUF4283 domain-containing protein</fullName>
    </recommendedName>
</protein>
<organism evidence="3 4">
    <name type="scientific">Turnera subulata</name>
    <dbReference type="NCBI Taxonomy" id="218843"/>
    <lineage>
        <taxon>Eukaryota</taxon>
        <taxon>Viridiplantae</taxon>
        <taxon>Streptophyta</taxon>
        <taxon>Embryophyta</taxon>
        <taxon>Tracheophyta</taxon>
        <taxon>Spermatophyta</taxon>
        <taxon>Magnoliopsida</taxon>
        <taxon>eudicotyledons</taxon>
        <taxon>Gunneridae</taxon>
        <taxon>Pentapetalae</taxon>
        <taxon>rosids</taxon>
        <taxon>fabids</taxon>
        <taxon>Malpighiales</taxon>
        <taxon>Passifloraceae</taxon>
        <taxon>Turnera</taxon>
    </lineage>
</organism>
<accession>A0A9Q0FWX2</accession>
<feature type="region of interest" description="Disordered" evidence="1">
    <location>
        <begin position="1"/>
        <end position="23"/>
    </location>
</feature>
<evidence type="ECO:0000313" key="3">
    <source>
        <dbReference type="EMBL" id="KAJ4838072.1"/>
    </source>
</evidence>
<dbReference type="EMBL" id="JAKUCV010003661">
    <property type="protein sequence ID" value="KAJ4838072.1"/>
    <property type="molecule type" value="Genomic_DNA"/>
</dbReference>
<sequence>MSVEPLGSGVSDPPSSLPAGFWTESMDTMDPQPVTNAGVQKSFKAAYDTPSVSSSLEINTELEPLEGDWADTVIVKLWGRPLGYRLLCNRLQRLWSLRGGFRVIDLDHNYYLVKLADGADYVRALTGGPWVIPDHYLTVEPWHPNFEPASHRVTSTVAWVRVPGLSTELYQLSILREVCNRIGRLIRVDYSTKKTERGKFAKAAVELDLSQPLQTETCVDGVWYPNVYENLPTGRQDVPAMGLNLSSVSSITNPAE</sequence>
<reference evidence="3" key="2">
    <citation type="journal article" date="2023" name="Plants (Basel)">
        <title>Annotation of the Turnera subulata (Passifloraceae) Draft Genome Reveals the S-Locus Evolved after the Divergence of Turneroideae from Passifloroideae in a Stepwise Manner.</title>
        <authorList>
            <person name="Henning P.M."/>
            <person name="Roalson E.H."/>
            <person name="Mir W."/>
            <person name="McCubbin A.G."/>
            <person name="Shore J.S."/>
        </authorList>
    </citation>
    <scope>NUCLEOTIDE SEQUENCE</scope>
    <source>
        <strain evidence="3">F60SS</strain>
    </source>
</reference>
<reference evidence="3" key="1">
    <citation type="submission" date="2022-02" db="EMBL/GenBank/DDBJ databases">
        <authorList>
            <person name="Henning P.M."/>
            <person name="McCubbin A.G."/>
            <person name="Shore J.S."/>
        </authorList>
    </citation>
    <scope>NUCLEOTIDE SEQUENCE</scope>
    <source>
        <strain evidence="3">F60SS</strain>
        <tissue evidence="3">Leaves</tissue>
    </source>
</reference>
<dbReference type="PANTHER" id="PTHR31286:SF99">
    <property type="entry name" value="DUF4283 DOMAIN-CONTAINING PROTEIN"/>
    <property type="match status" value="1"/>
</dbReference>
<evidence type="ECO:0000313" key="4">
    <source>
        <dbReference type="Proteomes" id="UP001141552"/>
    </source>
</evidence>
<name>A0A9Q0FWX2_9ROSI</name>
<dbReference type="InterPro" id="IPR025558">
    <property type="entry name" value="DUF4283"/>
</dbReference>
<dbReference type="PANTHER" id="PTHR31286">
    <property type="entry name" value="GLYCINE-RICH CELL WALL STRUCTURAL PROTEIN 1.8-LIKE"/>
    <property type="match status" value="1"/>
</dbReference>
<dbReference type="Pfam" id="PF14111">
    <property type="entry name" value="DUF4283"/>
    <property type="match status" value="1"/>
</dbReference>
<evidence type="ECO:0000259" key="2">
    <source>
        <dbReference type="Pfam" id="PF14111"/>
    </source>
</evidence>
<feature type="domain" description="DUF4283" evidence="2">
    <location>
        <begin position="66"/>
        <end position="149"/>
    </location>
</feature>
<keyword evidence="4" id="KW-1185">Reference proteome</keyword>
<gene>
    <name evidence="3" type="ORF">Tsubulata_021137</name>
</gene>
<evidence type="ECO:0000256" key="1">
    <source>
        <dbReference type="SAM" id="MobiDB-lite"/>
    </source>
</evidence>
<proteinExistence type="predicted"/>
<dbReference type="OrthoDB" id="1427700at2759"/>
<dbReference type="InterPro" id="IPR040256">
    <property type="entry name" value="At4g02000-like"/>
</dbReference>